<sequence length="483" mass="53950">MPPPPTLKTQKSGSKLESLAWTIFKLSFGLFSLAFTWVTIAWKNGVFQPQDTDEEKKELAAAQQKYWSLDREPLPGFRHAFFTTSAGVNIHYVVNSDPSDPPSRNIALFVHGFPDSYLLWRHILQAPALQQSHTLIAVDLPGYGGSDSLPNYGPNEVLEAIAEFIIGVRKQFLQDNRRCVVVSHDWGALICARLASEAGELADRWIITSGIIPHTSANNAFSQWTLTRQMLRTWYHSPFNTALLKNALRALKPVLSQFRRSFYIFCFLLPAPLDSFFTTFGNYWFLRALHTLSIGPQNEGEDLLSRLDTKAAAESMCMSTGPALAQLSDQPVGGPTGRYGESVRRRIQDRGMSEKIRIYREGLFVGHWDKSLETTAALYELRSGNDRTSIIAPKGALKAPTTLVMGERDPAFDLKLALGNVKEYLVERSQVLVIKDAGHWMPTEPTARVVLEQLALWALSEDPSAVKATPFAGMLNLKVIEEL</sequence>
<dbReference type="Proteomes" id="UP001153331">
    <property type="component" value="Unassembled WGS sequence"/>
</dbReference>
<accession>A0ACC2I5I9</accession>
<dbReference type="EMBL" id="JAPHNI010000524">
    <property type="protein sequence ID" value="KAJ8110204.1"/>
    <property type="molecule type" value="Genomic_DNA"/>
</dbReference>
<protein>
    <submittedName>
        <fullName evidence="1">Uncharacterized protein</fullName>
    </submittedName>
</protein>
<keyword evidence="2" id="KW-1185">Reference proteome</keyword>
<proteinExistence type="predicted"/>
<evidence type="ECO:0000313" key="1">
    <source>
        <dbReference type="EMBL" id="KAJ8110204.1"/>
    </source>
</evidence>
<comment type="caution">
    <text evidence="1">The sequence shown here is derived from an EMBL/GenBank/DDBJ whole genome shotgun (WGS) entry which is preliminary data.</text>
</comment>
<reference evidence="1" key="1">
    <citation type="submission" date="2022-11" db="EMBL/GenBank/DDBJ databases">
        <title>Genome Sequence of Boeremia exigua.</title>
        <authorList>
            <person name="Buettner E."/>
        </authorList>
    </citation>
    <scope>NUCLEOTIDE SEQUENCE</scope>
    <source>
        <strain evidence="1">CU02</strain>
    </source>
</reference>
<organism evidence="1 2">
    <name type="scientific">Boeremia exigua</name>
    <dbReference type="NCBI Taxonomy" id="749465"/>
    <lineage>
        <taxon>Eukaryota</taxon>
        <taxon>Fungi</taxon>
        <taxon>Dikarya</taxon>
        <taxon>Ascomycota</taxon>
        <taxon>Pezizomycotina</taxon>
        <taxon>Dothideomycetes</taxon>
        <taxon>Pleosporomycetidae</taxon>
        <taxon>Pleosporales</taxon>
        <taxon>Pleosporineae</taxon>
        <taxon>Didymellaceae</taxon>
        <taxon>Boeremia</taxon>
    </lineage>
</organism>
<evidence type="ECO:0000313" key="2">
    <source>
        <dbReference type="Proteomes" id="UP001153331"/>
    </source>
</evidence>
<gene>
    <name evidence="1" type="ORF">OPT61_g6896</name>
</gene>
<name>A0ACC2I5I9_9PLEO</name>